<evidence type="ECO:0000313" key="1">
    <source>
        <dbReference type="EMBL" id="CAI8618041.1"/>
    </source>
</evidence>
<evidence type="ECO:0000313" key="2">
    <source>
        <dbReference type="Proteomes" id="UP001157006"/>
    </source>
</evidence>
<organism evidence="1 2">
    <name type="scientific">Vicia faba</name>
    <name type="common">Broad bean</name>
    <name type="synonym">Faba vulgaris</name>
    <dbReference type="NCBI Taxonomy" id="3906"/>
    <lineage>
        <taxon>Eukaryota</taxon>
        <taxon>Viridiplantae</taxon>
        <taxon>Streptophyta</taxon>
        <taxon>Embryophyta</taxon>
        <taxon>Tracheophyta</taxon>
        <taxon>Spermatophyta</taxon>
        <taxon>Magnoliopsida</taxon>
        <taxon>eudicotyledons</taxon>
        <taxon>Gunneridae</taxon>
        <taxon>Pentapetalae</taxon>
        <taxon>rosids</taxon>
        <taxon>fabids</taxon>
        <taxon>Fabales</taxon>
        <taxon>Fabaceae</taxon>
        <taxon>Papilionoideae</taxon>
        <taxon>50 kb inversion clade</taxon>
        <taxon>NPAAA clade</taxon>
        <taxon>Hologalegina</taxon>
        <taxon>IRL clade</taxon>
        <taxon>Fabeae</taxon>
        <taxon>Vicia</taxon>
    </lineage>
</organism>
<dbReference type="AlphaFoldDB" id="A0AAV1B6L3"/>
<accession>A0AAV1B6L3</accession>
<reference evidence="1 2" key="1">
    <citation type="submission" date="2023-01" db="EMBL/GenBank/DDBJ databases">
        <authorList>
            <person name="Kreplak J."/>
        </authorList>
    </citation>
    <scope>NUCLEOTIDE SEQUENCE [LARGE SCALE GENOMIC DNA]</scope>
</reference>
<name>A0AAV1B6L3_VICFA</name>
<keyword evidence="2" id="KW-1185">Reference proteome</keyword>
<gene>
    <name evidence="1" type="ORF">VFH_VI104560</name>
</gene>
<dbReference type="EMBL" id="OX451741">
    <property type="protein sequence ID" value="CAI8618041.1"/>
    <property type="molecule type" value="Genomic_DNA"/>
</dbReference>
<sequence length="184" mass="20679">MRSLSISSGRPRILLSQFLSIDFALCSISTILAKLAIKPCIKKSTQYINFKGCYPTKNCYSRVLSRVALDVLQAIRETVSKVPAYELKEVSACLDTQCPDFIMTLTLDDGKKIEILGTYLKHLYDATYLLTTRPYPTANLFLAEVSKLLMKLAIAAFSQDLFLSSLILPLLKNFDHLDRMLSRG</sequence>
<protein>
    <submittedName>
        <fullName evidence="1">Uncharacterized protein</fullName>
    </submittedName>
</protein>
<proteinExistence type="predicted"/>
<dbReference type="Proteomes" id="UP001157006">
    <property type="component" value="Chromosome 6"/>
</dbReference>